<feature type="signal peptide" evidence="1">
    <location>
        <begin position="1"/>
        <end position="22"/>
    </location>
</feature>
<dbReference type="Proteomes" id="UP000318704">
    <property type="component" value="Chromosome"/>
</dbReference>
<dbReference type="PROSITE" id="PS51257">
    <property type="entry name" value="PROKAR_LIPOPROTEIN"/>
    <property type="match status" value="1"/>
</dbReference>
<dbReference type="EMBL" id="CP037920">
    <property type="protein sequence ID" value="QDT98686.1"/>
    <property type="molecule type" value="Genomic_DNA"/>
</dbReference>
<protein>
    <recommendedName>
        <fullName evidence="4">Carboxypeptidase regulatory-like domain-containing protein</fullName>
    </recommendedName>
</protein>
<accession>A0A517W0B5</accession>
<evidence type="ECO:0008006" key="4">
    <source>
        <dbReference type="Google" id="ProtNLM"/>
    </source>
</evidence>
<evidence type="ECO:0000313" key="3">
    <source>
        <dbReference type="Proteomes" id="UP000318704"/>
    </source>
</evidence>
<organism evidence="2 3">
    <name type="scientific">Gimesia aquarii</name>
    <dbReference type="NCBI Taxonomy" id="2527964"/>
    <lineage>
        <taxon>Bacteria</taxon>
        <taxon>Pseudomonadati</taxon>
        <taxon>Planctomycetota</taxon>
        <taxon>Planctomycetia</taxon>
        <taxon>Planctomycetales</taxon>
        <taxon>Planctomycetaceae</taxon>
        <taxon>Gimesia</taxon>
    </lineage>
</organism>
<gene>
    <name evidence="2" type="ORF">V144x_41930</name>
</gene>
<feature type="chain" id="PRO_5021860793" description="Carboxypeptidase regulatory-like domain-containing protein" evidence="1">
    <location>
        <begin position="23"/>
        <end position="139"/>
    </location>
</feature>
<reference evidence="2 3" key="1">
    <citation type="submission" date="2019-03" db="EMBL/GenBank/DDBJ databases">
        <title>Deep-cultivation of Planctomycetes and their phenomic and genomic characterization uncovers novel biology.</title>
        <authorList>
            <person name="Wiegand S."/>
            <person name="Jogler M."/>
            <person name="Boedeker C."/>
            <person name="Pinto D."/>
            <person name="Vollmers J."/>
            <person name="Rivas-Marin E."/>
            <person name="Kohn T."/>
            <person name="Peeters S.H."/>
            <person name="Heuer A."/>
            <person name="Rast P."/>
            <person name="Oberbeckmann S."/>
            <person name="Bunk B."/>
            <person name="Jeske O."/>
            <person name="Meyerdierks A."/>
            <person name="Storesund J.E."/>
            <person name="Kallscheuer N."/>
            <person name="Luecker S."/>
            <person name="Lage O.M."/>
            <person name="Pohl T."/>
            <person name="Merkel B.J."/>
            <person name="Hornburger P."/>
            <person name="Mueller R.-W."/>
            <person name="Bruemmer F."/>
            <person name="Labrenz M."/>
            <person name="Spormann A.M."/>
            <person name="Op den Camp H."/>
            <person name="Overmann J."/>
            <person name="Amann R."/>
            <person name="Jetten M.S.M."/>
            <person name="Mascher T."/>
            <person name="Medema M.H."/>
            <person name="Devos D.P."/>
            <person name="Kaster A.-K."/>
            <person name="Ovreas L."/>
            <person name="Rohde M."/>
            <person name="Galperin M.Y."/>
            <person name="Jogler C."/>
        </authorList>
    </citation>
    <scope>NUCLEOTIDE SEQUENCE [LARGE SCALE GENOMIC DNA]</scope>
    <source>
        <strain evidence="2 3">V144</strain>
    </source>
</reference>
<sequence precursor="true">MKSKFSLCISLFVILLAGCGQNSDQLSLTPVSGKVTYQGEIIHDGVIRLIPIKGNQAPARTTQIKKGLYQFAERSAVKPGTYQVEIDAYRGGASLPGDKTENSTEREQFLPEQFNKKTTIETFTVKPDSNEIKKDFDLK</sequence>
<dbReference type="AlphaFoldDB" id="A0A517W0B5"/>
<keyword evidence="1" id="KW-0732">Signal</keyword>
<dbReference type="RefSeq" id="WP_144987554.1">
    <property type="nucleotide sequence ID" value="NZ_CP037920.1"/>
</dbReference>
<evidence type="ECO:0000256" key="1">
    <source>
        <dbReference type="SAM" id="SignalP"/>
    </source>
</evidence>
<proteinExistence type="predicted"/>
<dbReference type="KEGG" id="gaw:V144x_41930"/>
<evidence type="ECO:0000313" key="2">
    <source>
        <dbReference type="EMBL" id="QDT98686.1"/>
    </source>
</evidence>
<name>A0A517W0B5_9PLAN</name>